<organism evidence="1 2">
    <name type="scientific">Caerostris extrusa</name>
    <name type="common">Bark spider</name>
    <name type="synonym">Caerostris bankana</name>
    <dbReference type="NCBI Taxonomy" id="172846"/>
    <lineage>
        <taxon>Eukaryota</taxon>
        <taxon>Metazoa</taxon>
        <taxon>Ecdysozoa</taxon>
        <taxon>Arthropoda</taxon>
        <taxon>Chelicerata</taxon>
        <taxon>Arachnida</taxon>
        <taxon>Araneae</taxon>
        <taxon>Araneomorphae</taxon>
        <taxon>Entelegynae</taxon>
        <taxon>Araneoidea</taxon>
        <taxon>Araneidae</taxon>
        <taxon>Caerostris</taxon>
    </lineage>
</organism>
<comment type="caution">
    <text evidence="1">The sequence shown here is derived from an EMBL/GenBank/DDBJ whole genome shotgun (WGS) entry which is preliminary data.</text>
</comment>
<dbReference type="AlphaFoldDB" id="A0AAV4XXF6"/>
<dbReference type="EMBL" id="BPLR01001083">
    <property type="protein sequence ID" value="GIY99761.1"/>
    <property type="molecule type" value="Genomic_DNA"/>
</dbReference>
<sequence length="129" mass="14715">MASDWVTEIDPPGTMGDRCPLIGTDRRRFPPFVCEEIANNFLGTWIISLSGKREKKGQRPITGGMKRDLLRASDWVTEGDLAGTMGDCCPLIGTDRRRFPPFVGLLLYCPKRMEIRRLYLREITLLVRD</sequence>
<proteinExistence type="predicted"/>
<keyword evidence="2" id="KW-1185">Reference proteome</keyword>
<protein>
    <submittedName>
        <fullName evidence="1">Uncharacterized protein</fullName>
    </submittedName>
</protein>
<evidence type="ECO:0000313" key="1">
    <source>
        <dbReference type="EMBL" id="GIY99761.1"/>
    </source>
</evidence>
<reference evidence="1 2" key="1">
    <citation type="submission" date="2021-06" db="EMBL/GenBank/DDBJ databases">
        <title>Caerostris extrusa draft genome.</title>
        <authorList>
            <person name="Kono N."/>
            <person name="Arakawa K."/>
        </authorList>
    </citation>
    <scope>NUCLEOTIDE SEQUENCE [LARGE SCALE GENOMIC DNA]</scope>
</reference>
<evidence type="ECO:0000313" key="2">
    <source>
        <dbReference type="Proteomes" id="UP001054945"/>
    </source>
</evidence>
<gene>
    <name evidence="1" type="ORF">CEXT_507971</name>
</gene>
<name>A0AAV4XXF6_CAEEX</name>
<dbReference type="Proteomes" id="UP001054945">
    <property type="component" value="Unassembled WGS sequence"/>
</dbReference>
<accession>A0AAV4XXF6</accession>